<feature type="region of interest" description="Disordered" evidence="1">
    <location>
        <begin position="1386"/>
        <end position="1416"/>
    </location>
</feature>
<organism evidence="3 4">
    <name type="scientific">Rhamnella rubrinervis</name>
    <dbReference type="NCBI Taxonomy" id="2594499"/>
    <lineage>
        <taxon>Eukaryota</taxon>
        <taxon>Viridiplantae</taxon>
        <taxon>Streptophyta</taxon>
        <taxon>Embryophyta</taxon>
        <taxon>Tracheophyta</taxon>
        <taxon>Spermatophyta</taxon>
        <taxon>Magnoliopsida</taxon>
        <taxon>eudicotyledons</taxon>
        <taxon>Gunneridae</taxon>
        <taxon>Pentapetalae</taxon>
        <taxon>rosids</taxon>
        <taxon>fabids</taxon>
        <taxon>Rosales</taxon>
        <taxon>Rhamnaceae</taxon>
        <taxon>rhamnoid group</taxon>
        <taxon>Rhamneae</taxon>
        <taxon>Rhamnella</taxon>
    </lineage>
</organism>
<dbReference type="InterPro" id="IPR001623">
    <property type="entry name" value="DnaJ_domain"/>
</dbReference>
<dbReference type="PANTHER" id="PTHR45181:SF4">
    <property type="entry name" value="HEAT SHOCK PROTEIN DNAJ WITH TETRATRICOPEPTIDE REPEAT-CONTAINING PROTEIN"/>
    <property type="match status" value="1"/>
</dbReference>
<evidence type="ECO:0000313" key="4">
    <source>
        <dbReference type="Proteomes" id="UP000796880"/>
    </source>
</evidence>
<dbReference type="InterPro" id="IPR019734">
    <property type="entry name" value="TPR_rpt"/>
</dbReference>
<sequence length="1508" mass="165928">MSPALITQAPAHTQHCILNNGQVSHPFPFDFSGLSPENQSKQHRTLAHTMNSSNAGDRTSGFSSSHENIPNIRFESPSVSRSGSGLSRPRFVKVRRGLNSQSLRPTTISEAEFGLGYNPFRSVSESRVPASSGSETGTAGLGEFGKSGNEGFVFGANRSNSNENLCWGNLDSSGGFGKGIVEELKNLRIGSGNEFVDAEHGVFNSKSSGRVSSSPSMESDKSGYISGSGYKNTYIIDESIVAELPEDMGKLNIKGPGKNTYSIDDGMVDKLPKDMRKLNIKGPGKNTYSIDDSMVDKLPKDMRKLNIKGPGNEEHTEKTEDGRFNLSANDTIRFRSGSSENVGGSLVQDMESDLLNELKKLNIEETEQIGSKNVKSNAVDMNKFEFGSGVKGDGSFTGIANTLPNQMKNMSINDYLNANHIDNSASKSSKGVRDNFGGSKETLLSRKMEGSRSGDSVRSEMGTASPNAFGKDMPTGYLGDNLFQNLHKPIDEQFTFLAGMRGTNASGDKVPSDQLKDDAKLSGTDASSSSFASSGIHFQTVGNNFEVPAKDRPEKRDKFIFTGKQTCSETPYVEFKTPNPSRNLFSGLNEKMEFRAKREIRDSRMKKKSGKSTHPTKVHLWLGQDFVSSGSRSQENPEVSDSYSPMDVSPYQETLANNRCSRENSVTSDESFSLDSNVATDSVPTVSNDAVDEDLTTATAHLNLNEIGAEGPLEESASGAETESFKSATEEADFVEAESSSSSMFETHDSDGRPQFGFAMSSEDKNDSSFTFSASSAAKGQSSTSKRLHKKKSWLKVGQDTNDSIPNVKVPYASSSVQFIPLSGASLLLSPGRGQEGDRSNLQNKGVVESNIDKGLATKQESLSTSSATVAAQEACEKWRLRGNQAYTAGDLSKAEDCYTQGVNCVSRNETSKSCLRALMLCYSNRAATRMSLRRMRDALGDCIMAAEIDPNFLRVQVRAANCYLALGEVEDASQHFKKCLQSRSDICVDRKIAVEASDGLQKVQKVSDCMNLSAELLQRKTSIDAENALEIIGEALIISPYSEKLLEMKAETLFMMRRYEEVIELCEQTLGLAEKNFPPIDVHDMSANLDGSTFSKPWHFRLWRCSVILRSYFHLGRLEEGLASLEKQDEMLSTTYRNGSKILESSVPLAVTIRELLHHKAAGNEAFQAGRHTEAVECYTAALSCNVESRPFTAVCFCNRAAAYKALGQITDAIADCSLAIALDRKYLKAISRRATLYEMIRDYGQAANDLQRLVSLLTEQVEEKTNQFGASDKSLSCTNDLRHARLRLSEVEEDARKDILLDMYLILGVEPFVSASEIKKAYRKAALRHHPDKAGQFLARSDNGDDGLWKEIAEELHKDADRLFKMIGEAYTVLSDPTKRARYDAEEEMRNAQKKRNGSSASRAHTDVQNYPYERSSSTRQWREVWRTYGNASSRGSEATRSSLGGPKKKLCSFAGHGLLNLWGMCTDEIRLLRYDIKTQMSDTHSETNWSKTVCLFRHTPGWKEL</sequence>
<evidence type="ECO:0000313" key="3">
    <source>
        <dbReference type="EMBL" id="KAF3452498.1"/>
    </source>
</evidence>
<dbReference type="InterPro" id="IPR011990">
    <property type="entry name" value="TPR-like_helical_dom_sf"/>
</dbReference>
<dbReference type="SUPFAM" id="SSF46565">
    <property type="entry name" value="Chaperone J-domain"/>
    <property type="match status" value="1"/>
</dbReference>
<dbReference type="Proteomes" id="UP000796880">
    <property type="component" value="Unassembled WGS sequence"/>
</dbReference>
<feature type="compositionally biased region" description="Low complexity" evidence="1">
    <location>
        <begin position="76"/>
        <end position="86"/>
    </location>
</feature>
<dbReference type="Gene3D" id="1.25.40.10">
    <property type="entry name" value="Tetratricopeptide repeat domain"/>
    <property type="match status" value="2"/>
</dbReference>
<feature type="compositionally biased region" description="Polar residues" evidence="1">
    <location>
        <begin position="627"/>
        <end position="643"/>
    </location>
</feature>
<feature type="compositionally biased region" description="Basic and acidic residues" evidence="1">
    <location>
        <begin position="510"/>
        <end position="520"/>
    </location>
</feature>
<comment type="caution">
    <text evidence="3">The sequence shown here is derived from an EMBL/GenBank/DDBJ whole genome shotgun (WGS) entry which is preliminary data.</text>
</comment>
<dbReference type="PROSITE" id="PS50076">
    <property type="entry name" value="DNAJ_2"/>
    <property type="match status" value="1"/>
</dbReference>
<feature type="region of interest" description="Disordered" evidence="1">
    <location>
        <begin position="627"/>
        <end position="690"/>
    </location>
</feature>
<proteinExistence type="predicted"/>
<dbReference type="SMART" id="SM00028">
    <property type="entry name" value="TPR"/>
    <property type="match status" value="7"/>
</dbReference>
<name>A0A8K0MNT5_9ROSA</name>
<dbReference type="Gene3D" id="1.10.287.110">
    <property type="entry name" value="DnaJ domain"/>
    <property type="match status" value="1"/>
</dbReference>
<feature type="compositionally biased region" description="Polar residues" evidence="1">
    <location>
        <begin position="51"/>
        <end position="68"/>
    </location>
</feature>
<evidence type="ECO:0000259" key="2">
    <source>
        <dbReference type="PROSITE" id="PS50076"/>
    </source>
</evidence>
<gene>
    <name evidence="3" type="ORF">FNV43_RR02931</name>
</gene>
<feature type="region of interest" description="Disordered" evidence="1">
    <location>
        <begin position="709"/>
        <end position="762"/>
    </location>
</feature>
<dbReference type="OrthoDB" id="10250354at2759"/>
<keyword evidence="4" id="KW-1185">Reference proteome</keyword>
<dbReference type="SMART" id="SM00271">
    <property type="entry name" value="DnaJ"/>
    <property type="match status" value="1"/>
</dbReference>
<feature type="compositionally biased region" description="Polar residues" evidence="1">
    <location>
        <begin position="651"/>
        <end position="688"/>
    </location>
</feature>
<accession>A0A8K0MNT5</accession>
<feature type="region of interest" description="Disordered" evidence="1">
    <location>
        <begin position="505"/>
        <end position="532"/>
    </location>
</feature>
<feature type="compositionally biased region" description="Basic and acidic residues" evidence="1">
    <location>
        <begin position="443"/>
        <end position="458"/>
    </location>
</feature>
<dbReference type="EMBL" id="VOIH02000002">
    <property type="protein sequence ID" value="KAF3452498.1"/>
    <property type="molecule type" value="Genomic_DNA"/>
</dbReference>
<feature type="compositionally biased region" description="Polar residues" evidence="1">
    <location>
        <begin position="1400"/>
        <end position="1416"/>
    </location>
</feature>
<reference evidence="3" key="1">
    <citation type="submission" date="2020-03" db="EMBL/GenBank/DDBJ databases">
        <title>A high-quality chromosome-level genome assembly of a woody plant with both climbing and erect habits, Rhamnella rubrinervis.</title>
        <authorList>
            <person name="Lu Z."/>
            <person name="Yang Y."/>
            <person name="Zhu X."/>
            <person name="Sun Y."/>
        </authorList>
    </citation>
    <scope>NUCLEOTIDE SEQUENCE</scope>
    <source>
        <strain evidence="3">BYM</strain>
        <tissue evidence="3">Leaf</tissue>
    </source>
</reference>
<feature type="region of interest" description="Disordered" evidence="1">
    <location>
        <begin position="423"/>
        <end position="471"/>
    </location>
</feature>
<dbReference type="CDD" id="cd06257">
    <property type="entry name" value="DnaJ"/>
    <property type="match status" value="1"/>
</dbReference>
<dbReference type="PANTHER" id="PTHR45181">
    <property type="entry name" value="HEAT SHOCK PROTEIN DNAJ WITH TETRATRICOPEPTIDE REPEAT-CONTAINING PROTEIN"/>
    <property type="match status" value="1"/>
</dbReference>
<feature type="region of interest" description="Disordered" evidence="1">
    <location>
        <begin position="51"/>
        <end position="86"/>
    </location>
</feature>
<dbReference type="SUPFAM" id="SSF48452">
    <property type="entry name" value="TPR-like"/>
    <property type="match status" value="2"/>
</dbReference>
<evidence type="ECO:0000256" key="1">
    <source>
        <dbReference type="SAM" id="MobiDB-lite"/>
    </source>
</evidence>
<dbReference type="PRINTS" id="PR00625">
    <property type="entry name" value="JDOMAIN"/>
</dbReference>
<feature type="domain" description="J" evidence="2">
    <location>
        <begin position="1304"/>
        <end position="1389"/>
    </location>
</feature>
<dbReference type="InterPro" id="IPR036869">
    <property type="entry name" value="J_dom_sf"/>
</dbReference>
<dbReference type="Pfam" id="PF00226">
    <property type="entry name" value="DnaJ"/>
    <property type="match status" value="1"/>
</dbReference>
<protein>
    <recommendedName>
        <fullName evidence="2">J domain-containing protein</fullName>
    </recommendedName>
</protein>